<evidence type="ECO:0000256" key="4">
    <source>
        <dbReference type="ARBA" id="ARBA00023015"/>
    </source>
</evidence>
<keyword evidence="6" id="KW-0804">Transcription</keyword>
<keyword evidence="5" id="KW-0238">DNA-binding</keyword>
<evidence type="ECO:0000256" key="6">
    <source>
        <dbReference type="ARBA" id="ARBA00023163"/>
    </source>
</evidence>
<dbReference type="GO" id="GO:0045892">
    <property type="term" value="P:negative regulation of DNA-templated transcription"/>
    <property type="evidence" value="ECO:0007669"/>
    <property type="project" value="TreeGrafter"/>
</dbReference>
<dbReference type="GO" id="GO:0005829">
    <property type="term" value="C:cytosol"/>
    <property type="evidence" value="ECO:0007669"/>
    <property type="project" value="TreeGrafter"/>
</dbReference>
<dbReference type="PANTHER" id="PTHR33202">
    <property type="entry name" value="ZINC UPTAKE REGULATION PROTEIN"/>
    <property type="match status" value="1"/>
</dbReference>
<dbReference type="GO" id="GO:0000976">
    <property type="term" value="F:transcription cis-regulatory region binding"/>
    <property type="evidence" value="ECO:0007669"/>
    <property type="project" value="TreeGrafter"/>
</dbReference>
<sequence length="160" mass="17652">MMSVFAHHTHDFASDPDAALAAADAFFQKTGVRFTPLRRRVFEIILRAGKPIGAYDILERLRDHGKIAAPISVYRVLDFLIEQRFVHRLATINAYMACVTPEDPHAAQFLICQTCGSVTEISDPAIDKAIAEGAKSANFRVAYPLVEIMGVCADCARKTD</sequence>
<evidence type="ECO:0000256" key="2">
    <source>
        <dbReference type="ARBA" id="ARBA00022491"/>
    </source>
</evidence>
<dbReference type="GO" id="GO:0008270">
    <property type="term" value="F:zinc ion binding"/>
    <property type="evidence" value="ECO:0007669"/>
    <property type="project" value="TreeGrafter"/>
</dbReference>
<organism evidence="8">
    <name type="scientific">uncultured Alphaproteobacteria bacterium</name>
    <dbReference type="NCBI Taxonomy" id="91750"/>
    <lineage>
        <taxon>Bacteria</taxon>
        <taxon>Pseudomonadati</taxon>
        <taxon>Pseudomonadota</taxon>
        <taxon>Alphaproteobacteria</taxon>
        <taxon>environmental samples</taxon>
    </lineage>
</organism>
<protein>
    <submittedName>
        <fullName evidence="8">Zinc uptake transcriptional regulator, Fur family protein</fullName>
    </submittedName>
</protein>
<dbReference type="Gene3D" id="1.10.10.10">
    <property type="entry name" value="Winged helix-like DNA-binding domain superfamily/Winged helix DNA-binding domain"/>
    <property type="match status" value="1"/>
</dbReference>
<evidence type="ECO:0000256" key="3">
    <source>
        <dbReference type="ARBA" id="ARBA00022833"/>
    </source>
</evidence>
<dbReference type="Gene3D" id="3.30.1490.190">
    <property type="match status" value="1"/>
</dbReference>
<gene>
    <name evidence="8" type="ORF">KL86APRO_10739</name>
</gene>
<evidence type="ECO:0000256" key="5">
    <source>
        <dbReference type="ARBA" id="ARBA00023125"/>
    </source>
</evidence>
<keyword evidence="2" id="KW-0678">Repressor</keyword>
<dbReference type="GO" id="GO:0003700">
    <property type="term" value="F:DNA-binding transcription factor activity"/>
    <property type="evidence" value="ECO:0007669"/>
    <property type="project" value="InterPro"/>
</dbReference>
<dbReference type="PANTHER" id="PTHR33202:SF6">
    <property type="entry name" value="ZINC UPTAKE REGULATION PROTEIN"/>
    <property type="match status" value="1"/>
</dbReference>
<comment type="cofactor">
    <cofactor evidence="7">
        <name>Zn(2+)</name>
        <dbReference type="ChEBI" id="CHEBI:29105"/>
    </cofactor>
    <text evidence="7">Binds 1 zinc ion per subunit.</text>
</comment>
<dbReference type="InterPro" id="IPR043135">
    <property type="entry name" value="Fur_C"/>
</dbReference>
<reference evidence="8" key="1">
    <citation type="submission" date="2016-04" db="EMBL/GenBank/DDBJ databases">
        <authorList>
            <person name="Evans L.H."/>
            <person name="Alamgir A."/>
            <person name="Owens N."/>
            <person name="Weber N.D."/>
            <person name="Virtaneva K."/>
            <person name="Barbian K."/>
            <person name="Babar A."/>
            <person name="Rosenke K."/>
        </authorList>
    </citation>
    <scope>NUCLEOTIDE SEQUENCE</scope>
    <source>
        <strain evidence="8">86</strain>
    </source>
</reference>
<keyword evidence="7" id="KW-0479">Metal-binding</keyword>
<keyword evidence="4" id="KW-0805">Transcription regulation</keyword>
<proteinExistence type="inferred from homology"/>
<dbReference type="AlphaFoldDB" id="A0A212JA41"/>
<dbReference type="InterPro" id="IPR036388">
    <property type="entry name" value="WH-like_DNA-bd_sf"/>
</dbReference>
<feature type="binding site" evidence="7">
    <location>
        <position position="112"/>
    </location>
    <ligand>
        <name>Zn(2+)</name>
        <dbReference type="ChEBI" id="CHEBI:29105"/>
    </ligand>
</feature>
<evidence type="ECO:0000313" key="8">
    <source>
        <dbReference type="EMBL" id="SBV96279.1"/>
    </source>
</evidence>
<dbReference type="InterPro" id="IPR036390">
    <property type="entry name" value="WH_DNA-bd_sf"/>
</dbReference>
<name>A0A212JA41_9PROT</name>
<feature type="binding site" evidence="7">
    <location>
        <position position="115"/>
    </location>
    <ligand>
        <name>Zn(2+)</name>
        <dbReference type="ChEBI" id="CHEBI:29105"/>
    </ligand>
</feature>
<feature type="binding site" evidence="7">
    <location>
        <position position="155"/>
    </location>
    <ligand>
        <name>Zn(2+)</name>
        <dbReference type="ChEBI" id="CHEBI:29105"/>
    </ligand>
</feature>
<dbReference type="Pfam" id="PF01475">
    <property type="entry name" value="FUR"/>
    <property type="match status" value="1"/>
</dbReference>
<accession>A0A212JA41</accession>
<dbReference type="SUPFAM" id="SSF46785">
    <property type="entry name" value="Winged helix' DNA-binding domain"/>
    <property type="match status" value="1"/>
</dbReference>
<comment type="similarity">
    <text evidence="1">Belongs to the Fur family.</text>
</comment>
<dbReference type="EMBL" id="FLUO01000001">
    <property type="protein sequence ID" value="SBV96279.1"/>
    <property type="molecule type" value="Genomic_DNA"/>
</dbReference>
<feature type="binding site" evidence="7">
    <location>
        <position position="152"/>
    </location>
    <ligand>
        <name>Zn(2+)</name>
        <dbReference type="ChEBI" id="CHEBI:29105"/>
    </ligand>
</feature>
<evidence type="ECO:0000256" key="7">
    <source>
        <dbReference type="PIRSR" id="PIRSR602481-1"/>
    </source>
</evidence>
<dbReference type="GO" id="GO:1900376">
    <property type="term" value="P:regulation of secondary metabolite biosynthetic process"/>
    <property type="evidence" value="ECO:0007669"/>
    <property type="project" value="TreeGrafter"/>
</dbReference>
<dbReference type="InterPro" id="IPR002481">
    <property type="entry name" value="FUR"/>
</dbReference>
<evidence type="ECO:0000256" key="1">
    <source>
        <dbReference type="ARBA" id="ARBA00007957"/>
    </source>
</evidence>
<keyword evidence="3 7" id="KW-0862">Zinc</keyword>